<keyword evidence="5" id="KW-0812">Transmembrane</keyword>
<dbReference type="EMBL" id="CAXAMM010002002">
    <property type="protein sequence ID" value="CAK8994332.1"/>
    <property type="molecule type" value="Genomic_DNA"/>
</dbReference>
<feature type="transmembrane region" description="Helical" evidence="5">
    <location>
        <begin position="381"/>
        <end position="400"/>
    </location>
</feature>
<evidence type="ECO:0000256" key="2">
    <source>
        <dbReference type="ARBA" id="ARBA00023065"/>
    </source>
</evidence>
<evidence type="ECO:0000313" key="6">
    <source>
        <dbReference type="EMBL" id="CAK8994332.1"/>
    </source>
</evidence>
<dbReference type="PANTHER" id="PTHR10117">
    <property type="entry name" value="TRANSIENT RECEPTOR POTENTIAL CHANNEL"/>
    <property type="match status" value="1"/>
</dbReference>
<dbReference type="InterPro" id="IPR002153">
    <property type="entry name" value="TRPC_channel"/>
</dbReference>
<feature type="transmembrane region" description="Helical" evidence="5">
    <location>
        <begin position="412"/>
        <end position="438"/>
    </location>
</feature>
<feature type="transmembrane region" description="Helical" evidence="5">
    <location>
        <begin position="450"/>
        <end position="469"/>
    </location>
</feature>
<keyword evidence="5" id="KW-0472">Membrane</keyword>
<feature type="transmembrane region" description="Helical" evidence="5">
    <location>
        <begin position="1015"/>
        <end position="1036"/>
    </location>
</feature>
<evidence type="ECO:0000256" key="1">
    <source>
        <dbReference type="ARBA" id="ARBA00022448"/>
    </source>
</evidence>
<protein>
    <submittedName>
        <fullName evidence="6">Transient receptor potential cation channel subfamily M member 1</fullName>
    </submittedName>
</protein>
<keyword evidence="1" id="KW-0813">Transport</keyword>
<feature type="compositionally biased region" description="Acidic residues" evidence="4">
    <location>
        <begin position="765"/>
        <end position="777"/>
    </location>
</feature>
<feature type="transmembrane region" description="Helical" evidence="5">
    <location>
        <begin position="1210"/>
        <end position="1231"/>
    </location>
</feature>
<evidence type="ECO:0000313" key="7">
    <source>
        <dbReference type="Proteomes" id="UP001642464"/>
    </source>
</evidence>
<feature type="transmembrane region" description="Helical" evidence="5">
    <location>
        <begin position="1321"/>
        <end position="1343"/>
    </location>
</feature>
<evidence type="ECO:0000256" key="5">
    <source>
        <dbReference type="SAM" id="Phobius"/>
    </source>
</evidence>
<feature type="region of interest" description="Disordered" evidence="4">
    <location>
        <begin position="760"/>
        <end position="799"/>
    </location>
</feature>
<name>A0ABP0HVS7_9DINO</name>
<keyword evidence="2" id="KW-0406">Ion transport</keyword>
<dbReference type="PANTHER" id="PTHR10117:SF54">
    <property type="entry name" value="TRANSIENT RECEPTOR POTENTIAL-GAMMA PROTEIN"/>
    <property type="match status" value="1"/>
</dbReference>
<gene>
    <name evidence="6" type="ORF">SCF082_LOCUS3894</name>
</gene>
<keyword evidence="6" id="KW-0675">Receptor</keyword>
<evidence type="ECO:0000256" key="4">
    <source>
        <dbReference type="SAM" id="MobiDB-lite"/>
    </source>
</evidence>
<accession>A0ABP0HVS7</accession>
<organism evidence="6 7">
    <name type="scientific">Durusdinium trenchii</name>
    <dbReference type="NCBI Taxonomy" id="1381693"/>
    <lineage>
        <taxon>Eukaryota</taxon>
        <taxon>Sar</taxon>
        <taxon>Alveolata</taxon>
        <taxon>Dinophyceae</taxon>
        <taxon>Suessiales</taxon>
        <taxon>Symbiodiniaceae</taxon>
        <taxon>Durusdinium</taxon>
    </lineage>
</organism>
<feature type="transmembrane region" description="Helical" evidence="5">
    <location>
        <begin position="1252"/>
        <end position="1273"/>
    </location>
</feature>
<keyword evidence="3" id="KW-0407">Ion channel</keyword>
<comment type="caution">
    <text evidence="6">The sequence shown here is derived from an EMBL/GenBank/DDBJ whole genome shotgun (WGS) entry which is preliminary data.</text>
</comment>
<feature type="transmembrane region" description="Helical" evidence="5">
    <location>
        <begin position="1185"/>
        <end position="1204"/>
    </location>
</feature>
<keyword evidence="7" id="KW-1185">Reference proteome</keyword>
<reference evidence="6 7" key="1">
    <citation type="submission" date="2024-02" db="EMBL/GenBank/DDBJ databases">
        <authorList>
            <person name="Chen Y."/>
            <person name="Shah S."/>
            <person name="Dougan E. K."/>
            <person name="Thang M."/>
            <person name="Chan C."/>
        </authorList>
    </citation>
    <scope>NUCLEOTIDE SEQUENCE [LARGE SCALE GENOMIC DNA]</scope>
</reference>
<feature type="transmembrane region" description="Helical" evidence="5">
    <location>
        <begin position="1141"/>
        <end position="1164"/>
    </location>
</feature>
<feature type="transmembrane region" description="Helical" evidence="5">
    <location>
        <begin position="213"/>
        <end position="234"/>
    </location>
</feature>
<sequence>MVSFWLIWRVPRWRPKSQTRRWSPRPVLRPSQVERQRKRISMSCGSCSKTWRRVAFGTMKTMEVRRLESSSSRGGADMFRSLSRRDEKDVRKALCCMFYLRVELTLRRTSEFLIFLLGEARVRLEEDLEEGERLARMHGEVQQTAIVLVEKLRANDQEMLWSTQAGLVILMQFQLGDARLFFARPSLQQIMLDVWQGVRPDYFQRSWCKQLQVWMWLLLYGLPNLLMVFLWAVAPGLEEHIQEGVISGAQKAREDETSTWNNILKNLGEKDWPYRLGKKLCWDPEDFENAVREKCRERVFFVQCRVPLLISRFRKCLAIFTNLAFAAYLIGEEPRQANVPLVLILSAGAWLGEVSQLLSFANSDAEAQNSFAFWFMDRVNVMELVAFTCIGWTCVLVLIQEDWTEFAQQFKALGVLFLGISQSMAILRMSSVFGPLVSMTMNMIVDMIQWMMLLIPIIGCLVAALITLFKTQDTKCLPFEFDYFEGLARFFNVPIGQQFSWKCDVSPAEFTGPLIMMLGMWMIMILMLNMLIAMMAKTFDRIYESAMVDFQYHFIGNLLQMVEEPAVPPILRMLGVPWMVCSTCWRWISRKRSELSENNGTASPQAVLLRNSSFHAMHKEQQQRDSGLREVMIRVDTDGKLTDHYHCVDLLYKSVTSFVSEHASDTQVQDDLWRKQMAQKLFLMDKELRETKIDTMNKLDKLTEQMDAQSLQLEFCGTCQAFPKELAELTSQGKNREGKVAVRCKFSELAALDFGLTSVIGNGEQPDESEGSEEIFSETETSPSPLHMSPGTRPWDLKDCELMPSLESPETEPDIETEEIGAVLLETQSGAGAGGAQPKEKYLNGLRTLFREAEEGVVRDDEDHGGETAAELFIKGGTERFRSLSSRAETDVRKALCCMFYLKVELTLRRASEFLIFLLAEARVRLEEDLEEGERLARMHGEVQQTAIVLVEKLRANDQEMLWSTQAGLEILMQFQLGDARLFFARPSLQQIMLDVWQGVRPDYFQRSWCKQLQVWMRLLLYGFPNLVMVFLWAVAPGVEDHIRDTVASDAEKARREEEQKWHNILQSLKDKDWPYKMGKRKKVCWGSDDFEDALREECRERVFLIQCRVPLLISRYRKCLAIFSNLAFAAYLIGEKPSEANVPLVLILSAGAWLGEVAQLLSFANSKAGAQNSFAFWFMDRVNVMELFAFTCIGWNCVLVLIRTEWVEFAQQFKALGVLFLGISQCMAILRMSSVFGPLVSMTMNMIVDMIQWVTLLAPIIACLVAALITLFKTRDKSCLPFEFDYLEGLAQFFNVPIGEEMPLACVRGDQSPAQVTGPFIMNMGLWMIMILMLNMLIAMMAKTFDRIYESAMVDFQYHFIGNLLQMVDEPAVPPILRTLGVPWTLCSTCWRWISQRGRELPQSGRREGTQQAVLLRNSSFHAMHQEQQQRDAGLREAMLRVDVNGKPTDEDQCIGLLYESVTSFVSEHASDTQVQDDLWRKQIARRLFLMDIKLETKVDTLTKELSKTKVDTMEKLDKLTAQMDALLRRARPAQARSYLEWDIPQAR</sequence>
<keyword evidence="5" id="KW-1133">Transmembrane helix</keyword>
<dbReference type="Proteomes" id="UP001642464">
    <property type="component" value="Unassembled WGS sequence"/>
</dbReference>
<proteinExistence type="predicted"/>
<feature type="transmembrane region" description="Helical" evidence="5">
    <location>
        <begin position="514"/>
        <end position="536"/>
    </location>
</feature>
<evidence type="ECO:0000256" key="3">
    <source>
        <dbReference type="ARBA" id="ARBA00023303"/>
    </source>
</evidence>